<dbReference type="RefSeq" id="WP_154519260.1">
    <property type="nucleotide sequence ID" value="NZ_VUMT01000010.1"/>
</dbReference>
<accession>A0A6L5XZF1</accession>
<name>A0A6L5XZF1_9FIRM</name>
<evidence type="ECO:0000313" key="2">
    <source>
        <dbReference type="Proteomes" id="UP000482209"/>
    </source>
</evidence>
<dbReference type="NCBIfam" id="NF038110">
    <property type="entry name" value="Lys_methyl_FliB"/>
    <property type="match status" value="1"/>
</dbReference>
<comment type="caution">
    <text evidence="1">The sequence shown here is derived from an EMBL/GenBank/DDBJ whole genome shotgun (WGS) entry which is preliminary data.</text>
</comment>
<reference evidence="1 2" key="1">
    <citation type="submission" date="2019-08" db="EMBL/GenBank/DDBJ databases">
        <title>In-depth cultivation of the pig gut microbiome towards novel bacterial diversity and tailored functional studies.</title>
        <authorList>
            <person name="Wylensek D."/>
            <person name="Hitch T.C.A."/>
            <person name="Clavel T."/>
        </authorList>
    </citation>
    <scope>NUCLEOTIDE SEQUENCE [LARGE SCALE GENOMIC DNA]</scope>
    <source>
        <strain evidence="1 2">WCA-693-APC-MOT-I</strain>
    </source>
</reference>
<protein>
    <submittedName>
        <fullName evidence="1">Uncharacterized protein</fullName>
    </submittedName>
</protein>
<dbReference type="AlphaFoldDB" id="A0A6L5XZF1"/>
<dbReference type="Proteomes" id="UP000482209">
    <property type="component" value="Unassembled WGS sequence"/>
</dbReference>
<keyword evidence="2" id="KW-1185">Reference proteome</keyword>
<proteinExistence type="predicted"/>
<gene>
    <name evidence="1" type="ORF">FYJ58_08170</name>
</gene>
<dbReference type="EMBL" id="VUMT01000010">
    <property type="protein sequence ID" value="MSS63851.1"/>
    <property type="molecule type" value="Genomic_DNA"/>
</dbReference>
<organism evidence="1 2">
    <name type="scientific">Velocimicrobium porci</name>
    <dbReference type="NCBI Taxonomy" id="2606634"/>
    <lineage>
        <taxon>Bacteria</taxon>
        <taxon>Bacillati</taxon>
        <taxon>Bacillota</taxon>
        <taxon>Clostridia</taxon>
        <taxon>Lachnospirales</taxon>
        <taxon>Lachnospiraceae</taxon>
        <taxon>Velocimicrobium</taxon>
    </lineage>
</organism>
<evidence type="ECO:0000313" key="1">
    <source>
        <dbReference type="EMBL" id="MSS63851.1"/>
    </source>
</evidence>
<sequence>MKVLNMDWWDDFSCIGGECPLTCCCTSWSIDLTEKEIEQYEKLDHPFRDTIVASIDKGNKKMKEKNGYCSLLTEDGWCHMVRECGEQYLSNTCTEFPRNRRIFGDIVEQTVELVCPVVAKYLFRKEKIVFDFGETDVKEAINSIDYTLYDTLSLVRTNLIDLFQEYKGNFFTGKMIIMLQLLYKIKKLFANNTFSRENVEELLAFYENETNRATIFFKGEEIAKNYKEKVKVLCKFMIWLDKWVTTLMEKKLMETDFGLKQNIKLWSKNPESFVCDLQVFSEYFRTKYGQVFENYFVYTLFHDWISLEKDKFGKNIILKVFEFAQIQLLALSIWKEKGGVLPQSDYELMITYSDRSIGHSSEKEAFYKSMQENDFTCTASLLMLCII</sequence>